<keyword evidence="3" id="KW-1185">Reference proteome</keyword>
<feature type="region of interest" description="Disordered" evidence="1">
    <location>
        <begin position="550"/>
        <end position="573"/>
    </location>
</feature>
<evidence type="ECO:0000313" key="3">
    <source>
        <dbReference type="Proteomes" id="UP001162156"/>
    </source>
</evidence>
<dbReference type="Proteomes" id="UP001162156">
    <property type="component" value="Unassembled WGS sequence"/>
</dbReference>
<sequence length="573" mass="60318">MKLFILHLKHFVKGYVEEKSAAPLQCKFTCNATNTNTGNTGGLQIVFNETTSLVGVVNVTAKAAFVLDIKANLVAVFNGSSGAVIVVNFQTGSGVYIAAGQSSSLWLSAHESFEVYFNTLTSLQVIIDLKVGISFDKSSVSSAILEALGNLLIHLVSQLKLEIQGNINALTILLKISSSLSVLLNGTLQGILKLLGKGLISIHGDLVWLVSVFEGLALFLAHVNGGLAALIKAGVEIDLPLLLRATNGIEFLVNLLLAIVARIDLSILSGLLNSVEKLLSVIVKLGGNVSVGVTGLIKVVAEIVALIHDHLELDVLIHSLLEFLVSKSTNVDISIYIEGLLKVIEIQAKNYSSSSLSAFISFVQNLHNGKLVIAGIDISEIINLLIKGAVNGIIELVVVILLRLSVVVEAVVAIPSLLLHLLQLVNSTAGIHLLQQAIPDISIDINISIHGNIVQQIFKGVNIKTIISLIAKGFNIEAVLKALPVLGQIYSAVYSAVHAASGGSLSLAKIFKENGAASIIIKIQAWIRSALHISGGITLPTLRPGGGISGSAGSVSTQSSSGSWQWSIGVHGK</sequence>
<dbReference type="AlphaFoldDB" id="A0AAV8ZJ74"/>
<accession>A0AAV8ZJ74</accession>
<protein>
    <submittedName>
        <fullName evidence="2">Uncharacterized protein</fullName>
    </submittedName>
</protein>
<reference evidence="2" key="1">
    <citation type="journal article" date="2023" name="Insect Mol. Biol.">
        <title>Genome sequencing provides insights into the evolution of gene families encoding plant cell wall-degrading enzymes in longhorned beetles.</title>
        <authorList>
            <person name="Shin N.R."/>
            <person name="Okamura Y."/>
            <person name="Kirsch R."/>
            <person name="Pauchet Y."/>
        </authorList>
    </citation>
    <scope>NUCLEOTIDE SEQUENCE</scope>
    <source>
        <strain evidence="2">RBIC_L_NR</strain>
    </source>
</reference>
<evidence type="ECO:0000313" key="2">
    <source>
        <dbReference type="EMBL" id="KAJ8964302.1"/>
    </source>
</evidence>
<proteinExistence type="predicted"/>
<evidence type="ECO:0000256" key="1">
    <source>
        <dbReference type="SAM" id="MobiDB-lite"/>
    </source>
</evidence>
<comment type="caution">
    <text evidence="2">The sequence shown here is derived from an EMBL/GenBank/DDBJ whole genome shotgun (WGS) entry which is preliminary data.</text>
</comment>
<organism evidence="2 3">
    <name type="scientific">Rhamnusium bicolor</name>
    <dbReference type="NCBI Taxonomy" id="1586634"/>
    <lineage>
        <taxon>Eukaryota</taxon>
        <taxon>Metazoa</taxon>
        <taxon>Ecdysozoa</taxon>
        <taxon>Arthropoda</taxon>
        <taxon>Hexapoda</taxon>
        <taxon>Insecta</taxon>
        <taxon>Pterygota</taxon>
        <taxon>Neoptera</taxon>
        <taxon>Endopterygota</taxon>
        <taxon>Coleoptera</taxon>
        <taxon>Polyphaga</taxon>
        <taxon>Cucujiformia</taxon>
        <taxon>Chrysomeloidea</taxon>
        <taxon>Cerambycidae</taxon>
        <taxon>Lepturinae</taxon>
        <taxon>Rhagiini</taxon>
        <taxon>Rhamnusium</taxon>
    </lineage>
</organism>
<feature type="compositionally biased region" description="Low complexity" evidence="1">
    <location>
        <begin position="551"/>
        <end position="573"/>
    </location>
</feature>
<gene>
    <name evidence="2" type="ORF">NQ314_005002</name>
</gene>
<name>A0AAV8ZJ74_9CUCU</name>
<dbReference type="EMBL" id="JANEYF010001388">
    <property type="protein sequence ID" value="KAJ8964302.1"/>
    <property type="molecule type" value="Genomic_DNA"/>
</dbReference>